<dbReference type="Gene3D" id="3.20.20.70">
    <property type="entry name" value="Aldolase class I"/>
    <property type="match status" value="1"/>
</dbReference>
<dbReference type="GO" id="GO:0003849">
    <property type="term" value="F:3-deoxy-7-phosphoheptulonate synthase activity"/>
    <property type="evidence" value="ECO:0007669"/>
    <property type="project" value="UniProtKB-EC"/>
</dbReference>
<dbReference type="InterPro" id="IPR002480">
    <property type="entry name" value="DAHP_synth_2"/>
</dbReference>
<dbReference type="SUPFAM" id="SSF51569">
    <property type="entry name" value="Aldolase"/>
    <property type="match status" value="1"/>
</dbReference>
<dbReference type="RefSeq" id="WP_015442239.1">
    <property type="nucleotide sequence ID" value="NC_020520.1"/>
</dbReference>
<dbReference type="AlphaFoldDB" id="A0A6C7EAF2"/>
<comment type="pathway">
    <text evidence="4">Metabolic intermediate biosynthesis; chorismate biosynthesis; chorismate from D-erythrose 4-phosphate and phosphoenolpyruvate: step 1/7.</text>
</comment>
<feature type="binding site" evidence="3">
    <location>
        <position position="293"/>
    </location>
    <ligand>
        <name>phosphoenolpyruvate</name>
        <dbReference type="ChEBI" id="CHEBI:58702"/>
    </ligand>
</feature>
<evidence type="ECO:0000256" key="2">
    <source>
        <dbReference type="ARBA" id="ARBA00022679"/>
    </source>
</evidence>
<dbReference type="GO" id="GO:0008652">
    <property type="term" value="P:amino acid biosynthetic process"/>
    <property type="evidence" value="ECO:0007669"/>
    <property type="project" value="UniProtKB-KW"/>
</dbReference>
<feature type="binding site" evidence="3">
    <location>
        <begin position="270"/>
        <end position="271"/>
    </location>
    <ligand>
        <name>phosphoenolpyruvate</name>
        <dbReference type="ChEBI" id="CHEBI:58702"/>
    </ligand>
</feature>
<keyword evidence="3" id="KW-0464">Manganese</keyword>
<evidence type="ECO:0000256" key="3">
    <source>
        <dbReference type="PIRSR" id="PIRSR602480-1"/>
    </source>
</evidence>
<dbReference type="Pfam" id="PF01474">
    <property type="entry name" value="DAHP_synth_2"/>
    <property type="match status" value="1"/>
</dbReference>
<protein>
    <recommendedName>
        <fullName evidence="4">Phospho-2-dehydro-3-deoxyheptonate aldolase</fullName>
        <ecNumber evidence="4">2.5.1.54</ecNumber>
    </recommendedName>
</protein>
<keyword evidence="4" id="KW-0057">Aromatic amino acid biosynthesis</keyword>
<feature type="binding site" evidence="3">
    <location>
        <position position="428"/>
    </location>
    <ligand>
        <name>Mn(2+)</name>
        <dbReference type="ChEBI" id="CHEBI:29035"/>
    </ligand>
</feature>
<dbReference type="PANTHER" id="PTHR21337:SF0">
    <property type="entry name" value="PHOSPHO-2-DEHYDRO-3-DEOXYHEPTONATE ALDOLASE"/>
    <property type="match status" value="1"/>
</dbReference>
<feature type="binding site" evidence="3">
    <location>
        <position position="71"/>
    </location>
    <ligand>
        <name>Mn(2+)</name>
        <dbReference type="ChEBI" id="CHEBI:29035"/>
    </ligand>
</feature>
<keyword evidence="4" id="KW-0028">Amino-acid biosynthesis</keyword>
<dbReference type="GO" id="GO:0009073">
    <property type="term" value="P:aromatic amino acid family biosynthetic process"/>
    <property type="evidence" value="ECO:0007669"/>
    <property type="project" value="UniProtKB-KW"/>
</dbReference>
<dbReference type="GO" id="GO:0009423">
    <property type="term" value="P:chorismate biosynthetic process"/>
    <property type="evidence" value="ECO:0007669"/>
    <property type="project" value="UniProtKB-UniPathway"/>
</dbReference>
<evidence type="ECO:0000256" key="5">
    <source>
        <dbReference type="SAM" id="MobiDB-lite"/>
    </source>
</evidence>
<evidence type="ECO:0000256" key="1">
    <source>
        <dbReference type="ARBA" id="ARBA00008911"/>
    </source>
</evidence>
<dbReference type="EMBL" id="AP012057">
    <property type="protein sequence ID" value="BAN02992.1"/>
    <property type="molecule type" value="Genomic_DNA"/>
</dbReference>
<organism evidence="6 7">
    <name type="scientific">Ilumatobacter coccineus (strain NBRC 103263 / KCTC 29153 / YM16-304)</name>
    <dbReference type="NCBI Taxonomy" id="1313172"/>
    <lineage>
        <taxon>Bacteria</taxon>
        <taxon>Bacillati</taxon>
        <taxon>Actinomycetota</taxon>
        <taxon>Acidimicrobiia</taxon>
        <taxon>Acidimicrobiales</taxon>
        <taxon>Ilumatobacteraceae</taxon>
        <taxon>Ilumatobacter</taxon>
    </lineage>
</organism>
<dbReference type="OrthoDB" id="9766852at2"/>
<feature type="region of interest" description="Disordered" evidence="5">
    <location>
        <begin position="1"/>
        <end position="28"/>
    </location>
</feature>
<feature type="binding site" evidence="3">
    <location>
        <position position="324"/>
    </location>
    <ligand>
        <name>phosphoenolpyruvate</name>
        <dbReference type="ChEBI" id="CHEBI:58702"/>
    </ligand>
</feature>
<dbReference type="KEGG" id="aym:YM304_26780"/>
<evidence type="ECO:0000313" key="7">
    <source>
        <dbReference type="Proteomes" id="UP000011863"/>
    </source>
</evidence>
<dbReference type="UniPathway" id="UPA00053">
    <property type="reaction ID" value="UER00084"/>
</dbReference>
<comment type="similarity">
    <text evidence="1 4">Belongs to the class-II DAHP synthase family.</text>
</comment>
<comment type="cofactor">
    <cofactor evidence="3">
        <name>Mn(2+)</name>
        <dbReference type="ChEBI" id="CHEBI:29035"/>
    </cofactor>
    <cofactor evidence="3">
        <name>Co(2+)</name>
        <dbReference type="ChEBI" id="CHEBI:48828"/>
    </cofactor>
    <cofactor evidence="3">
        <name>Cd(2+)</name>
        <dbReference type="ChEBI" id="CHEBI:48775"/>
    </cofactor>
    <text evidence="3">Binds 1 divalent cation per subunit. The enzyme is active with manganese, cobalt or cadmium ions.</text>
</comment>
<feature type="binding site" evidence="3">
    <location>
        <position position="356"/>
    </location>
    <ligand>
        <name>Mn(2+)</name>
        <dbReference type="ChEBI" id="CHEBI:29035"/>
    </ligand>
</feature>
<feature type="binding site" evidence="3">
    <location>
        <position position="110"/>
    </location>
    <ligand>
        <name>phosphoenolpyruvate</name>
        <dbReference type="ChEBI" id="CHEBI:58702"/>
    </ligand>
</feature>
<feature type="compositionally biased region" description="Polar residues" evidence="5">
    <location>
        <begin position="1"/>
        <end position="12"/>
    </location>
</feature>
<gene>
    <name evidence="6" type="ORF">YM304_26780</name>
</gene>
<dbReference type="EC" id="2.5.1.54" evidence="4"/>
<reference evidence="6 7" key="1">
    <citation type="journal article" date="2013" name="Int. J. Syst. Evol. Microbiol.">
        <title>Ilumatobacter nonamiense sp. nov. and Ilumatobacter coccineum sp. nov., isolated from seashore sand.</title>
        <authorList>
            <person name="Matsumoto A."/>
            <person name="Kasai H."/>
            <person name="Matsuo Y."/>
            <person name="Shizuri Y."/>
            <person name="Ichikawa N."/>
            <person name="Fujita N."/>
            <person name="Omura S."/>
            <person name="Takahashi Y."/>
        </authorList>
    </citation>
    <scope>NUCLEOTIDE SEQUENCE [LARGE SCALE GENOMIC DNA]</scope>
    <source>
        <strain evidence="7">NBRC 103263 / KCTC 29153 / YM16-304</strain>
    </source>
</reference>
<keyword evidence="7" id="KW-1185">Reference proteome</keyword>
<comment type="catalytic activity">
    <reaction evidence="4">
        <text>D-erythrose 4-phosphate + phosphoenolpyruvate + H2O = 7-phospho-2-dehydro-3-deoxy-D-arabino-heptonate + phosphate</text>
        <dbReference type="Rhea" id="RHEA:14717"/>
        <dbReference type="ChEBI" id="CHEBI:15377"/>
        <dbReference type="ChEBI" id="CHEBI:16897"/>
        <dbReference type="ChEBI" id="CHEBI:43474"/>
        <dbReference type="ChEBI" id="CHEBI:58394"/>
        <dbReference type="ChEBI" id="CHEBI:58702"/>
        <dbReference type="EC" id="2.5.1.54"/>
    </reaction>
</comment>
<sequence length="451" mass="49934">MSSREPWSPSSWQERRAGQQPHWPDTGALEGSLKTIAEMPPLIFAEECRSLQTHLGQVAAGNAFLLQAGDCAESFEEFSADNIREKLRVILQMAIILTYSVGVPTVKVGRMAGQFAKPRSSDFEKVGDLEIPSFRGHIVNDPTTTEAARMPDPERLVQAYNQSASTLNLLRAFTKGGFADLSRVHAWTQEFVAASPQGQRYEQLASEIERALSFMRACGIETEQNASLSEVDVFTSHEALILGYEEALTRKDSLTGEWYDCSAHMLWIGERTRELDGAHVEFLRGVGNPIGCKVGPTTTAEYLIELCETLNPSRIPGRLTLITRMGADKIEDGLRPLLRAVTDSGHPVVWACDPMHGNTFTAPSGRKTRHFDDVLREIGGFVRAHRAEGTWPGGIHVELTGDDVTECLGGSEELDDTQLDDRYQTICDPRLNGRQSVDLAFRVAELIRDFT</sequence>
<accession>A0A6C7EAF2</accession>
<dbReference type="Proteomes" id="UP000011863">
    <property type="component" value="Chromosome"/>
</dbReference>
<evidence type="ECO:0000313" key="6">
    <source>
        <dbReference type="EMBL" id="BAN02992.1"/>
    </source>
</evidence>
<dbReference type="InterPro" id="IPR013785">
    <property type="entry name" value="Aldolase_TIM"/>
</dbReference>
<name>A0A6C7EAF2_ILUCY</name>
<feature type="binding site" evidence="3">
    <location>
        <position position="398"/>
    </location>
    <ligand>
        <name>Mn(2+)</name>
        <dbReference type="ChEBI" id="CHEBI:29035"/>
    </ligand>
</feature>
<keyword evidence="3" id="KW-0104">Cadmium</keyword>
<evidence type="ECO:0000256" key="4">
    <source>
        <dbReference type="RuleBase" id="RU363071"/>
    </source>
</evidence>
<proteinExistence type="inferred from homology"/>
<dbReference type="NCBIfam" id="TIGR01358">
    <property type="entry name" value="DAHP_synth_II"/>
    <property type="match status" value="1"/>
</dbReference>
<keyword evidence="3" id="KW-0170">Cobalt</keyword>
<keyword evidence="2 4" id="KW-0808">Transferase</keyword>
<dbReference type="PANTHER" id="PTHR21337">
    <property type="entry name" value="PHOSPHO-2-DEHYDRO-3-DEOXYHEPTONATE ALDOLASE 1, 2"/>
    <property type="match status" value="1"/>
</dbReference>